<organism evidence="1 2">
    <name type="scientific">Caerostris darwini</name>
    <dbReference type="NCBI Taxonomy" id="1538125"/>
    <lineage>
        <taxon>Eukaryota</taxon>
        <taxon>Metazoa</taxon>
        <taxon>Ecdysozoa</taxon>
        <taxon>Arthropoda</taxon>
        <taxon>Chelicerata</taxon>
        <taxon>Arachnida</taxon>
        <taxon>Araneae</taxon>
        <taxon>Araneomorphae</taxon>
        <taxon>Entelegynae</taxon>
        <taxon>Araneoidea</taxon>
        <taxon>Araneidae</taxon>
        <taxon>Caerostris</taxon>
    </lineage>
</organism>
<name>A0AAV4RWZ5_9ARAC</name>
<proteinExistence type="predicted"/>
<protein>
    <submittedName>
        <fullName evidence="1">Uncharacterized protein</fullName>
    </submittedName>
</protein>
<evidence type="ECO:0000313" key="1">
    <source>
        <dbReference type="EMBL" id="GIY24992.1"/>
    </source>
</evidence>
<dbReference type="EMBL" id="BPLQ01006756">
    <property type="protein sequence ID" value="GIY24992.1"/>
    <property type="molecule type" value="Genomic_DNA"/>
</dbReference>
<accession>A0AAV4RWZ5</accession>
<evidence type="ECO:0000313" key="2">
    <source>
        <dbReference type="Proteomes" id="UP001054837"/>
    </source>
</evidence>
<dbReference type="AlphaFoldDB" id="A0AAV4RWZ5"/>
<comment type="caution">
    <text evidence="1">The sequence shown here is derived from an EMBL/GenBank/DDBJ whole genome shotgun (WGS) entry which is preliminary data.</text>
</comment>
<sequence>MANDSTIATPLLEEDQSQELCELPTSDKEILDLALVHYKRLVNLTDQREIKISTKKLFRDNAMTLLQIITSQSNKIAQLEGRIEDLNKINKPEHIPINPRTANSSQVKEVHSFTSVVAKNTVKHNKLQTAIPKPRKQHLAVIRPVNDQSTSQSTKQLVQKNIDINRMNIGVKRVSHIRNGGILIETVAEKDLAKLMEELEANTEINKNCKVDTPIKRNPQFVCYGVAEETTEDMVANCIRHQCQLGEERPTMASKFVPFPFHGGHLNLGNARAAMAFLNNAISTYGFDFFSINEPYTFDNNITSISINYSIALLKQPSLSNLHSIAKLFIPTKKL</sequence>
<gene>
    <name evidence="1" type="ORF">CDAR_453251</name>
</gene>
<reference evidence="1 2" key="1">
    <citation type="submission" date="2021-06" db="EMBL/GenBank/DDBJ databases">
        <title>Caerostris darwini draft genome.</title>
        <authorList>
            <person name="Kono N."/>
            <person name="Arakawa K."/>
        </authorList>
    </citation>
    <scope>NUCLEOTIDE SEQUENCE [LARGE SCALE GENOMIC DNA]</scope>
</reference>
<dbReference type="Proteomes" id="UP001054837">
    <property type="component" value="Unassembled WGS sequence"/>
</dbReference>
<keyword evidence="2" id="KW-1185">Reference proteome</keyword>